<dbReference type="AlphaFoldDB" id="A0A9X2JJH5"/>
<dbReference type="GO" id="GO:0003700">
    <property type="term" value="F:DNA-binding transcription factor activity"/>
    <property type="evidence" value="ECO:0007669"/>
    <property type="project" value="InterPro"/>
</dbReference>
<evidence type="ECO:0000313" key="2">
    <source>
        <dbReference type="EMBL" id="MCP0885717.1"/>
    </source>
</evidence>
<feature type="domain" description="HTH rpiR-type" evidence="1">
    <location>
        <begin position="1"/>
        <end position="77"/>
    </location>
</feature>
<dbReference type="Gene3D" id="3.40.50.10490">
    <property type="entry name" value="Glucose-6-phosphate isomerase like protein, domain 1"/>
    <property type="match status" value="1"/>
</dbReference>
<dbReference type="RefSeq" id="WP_253358317.1">
    <property type="nucleotide sequence ID" value="NZ_JAIULA010000001.1"/>
</dbReference>
<dbReference type="Pfam" id="PF01418">
    <property type="entry name" value="HTH_6"/>
    <property type="match status" value="1"/>
</dbReference>
<keyword evidence="3" id="KW-1185">Reference proteome</keyword>
<dbReference type="Gene3D" id="1.10.10.10">
    <property type="entry name" value="Winged helix-like DNA-binding domain superfamily/Winged helix DNA-binding domain"/>
    <property type="match status" value="1"/>
</dbReference>
<comment type="caution">
    <text evidence="2">The sequence shown here is derived from an EMBL/GenBank/DDBJ whole genome shotgun (WGS) entry which is preliminary data.</text>
</comment>
<dbReference type="PANTHER" id="PTHR30514:SF10">
    <property type="entry name" value="MURR_RPIR FAMILY TRANSCRIPTIONAL REGULATOR"/>
    <property type="match status" value="1"/>
</dbReference>
<sequence length="250" mass="28401">MDIIKAIQQKAKTLSKSELKVSDYILKYPEHVETFTITKLADRAKTSTSAVLRFCQSLGFKGYKDFRYEMISHLRNNRHHLKTDDTQGTFLDEYSKLIEQLYKLDQTLIEKLEEALRTPTMNYLLGVHFSALPAKELFLGLQDLGIVAAYADDYINAAHLTNTMTDDDTLVLFSISGNKSNFKHFLAALDNNMPQNSFLITMNPKADLIDSFKHTLILPGNSFSNQSVVDAQAVPILFVELLLNLIHEHQ</sequence>
<dbReference type="SUPFAM" id="SSF53697">
    <property type="entry name" value="SIS domain"/>
    <property type="match status" value="1"/>
</dbReference>
<dbReference type="InterPro" id="IPR000281">
    <property type="entry name" value="HTH_RpiR"/>
</dbReference>
<dbReference type="GO" id="GO:0003677">
    <property type="term" value="F:DNA binding"/>
    <property type="evidence" value="ECO:0007669"/>
    <property type="project" value="InterPro"/>
</dbReference>
<dbReference type="PANTHER" id="PTHR30514">
    <property type="entry name" value="GLUCOKINASE"/>
    <property type="match status" value="1"/>
</dbReference>
<accession>A0A9X2JJH5</accession>
<gene>
    <name evidence="2" type="ORF">LB941_00025</name>
</gene>
<dbReference type="InterPro" id="IPR036388">
    <property type="entry name" value="WH-like_DNA-bd_sf"/>
</dbReference>
<dbReference type="PROSITE" id="PS51071">
    <property type="entry name" value="HTH_RPIR"/>
    <property type="match status" value="1"/>
</dbReference>
<dbReference type="GO" id="GO:1901135">
    <property type="term" value="P:carbohydrate derivative metabolic process"/>
    <property type="evidence" value="ECO:0007669"/>
    <property type="project" value="InterPro"/>
</dbReference>
<organism evidence="2 3">
    <name type="scientific">Ligilactobacillus ubinensis</name>
    <dbReference type="NCBI Taxonomy" id="2876789"/>
    <lineage>
        <taxon>Bacteria</taxon>
        <taxon>Bacillati</taxon>
        <taxon>Bacillota</taxon>
        <taxon>Bacilli</taxon>
        <taxon>Lactobacillales</taxon>
        <taxon>Lactobacillaceae</taxon>
        <taxon>Ligilactobacillus</taxon>
    </lineage>
</organism>
<dbReference type="EMBL" id="JAIULA010000001">
    <property type="protein sequence ID" value="MCP0885717.1"/>
    <property type="molecule type" value="Genomic_DNA"/>
</dbReference>
<evidence type="ECO:0000313" key="3">
    <source>
        <dbReference type="Proteomes" id="UP001139006"/>
    </source>
</evidence>
<protein>
    <submittedName>
        <fullName evidence="2">MurR/RpiR family transcriptional regulator</fullName>
    </submittedName>
</protein>
<dbReference type="InterPro" id="IPR009057">
    <property type="entry name" value="Homeodomain-like_sf"/>
</dbReference>
<dbReference type="Proteomes" id="UP001139006">
    <property type="component" value="Unassembled WGS sequence"/>
</dbReference>
<proteinExistence type="predicted"/>
<dbReference type="SUPFAM" id="SSF46689">
    <property type="entry name" value="Homeodomain-like"/>
    <property type="match status" value="1"/>
</dbReference>
<name>A0A9X2JJH5_9LACO</name>
<dbReference type="InterPro" id="IPR046348">
    <property type="entry name" value="SIS_dom_sf"/>
</dbReference>
<evidence type="ECO:0000259" key="1">
    <source>
        <dbReference type="PROSITE" id="PS51071"/>
    </source>
</evidence>
<reference evidence="2 3" key="1">
    <citation type="journal article" date="2023" name="Int. J. Syst. Evol. Microbiol.">
        <title>Ligilactobacillus ubinensis sp. nov., a novel species isolated from the wild ferment of a durian fruit (Durio zibethinus).</title>
        <authorList>
            <person name="Heng Y.C."/>
            <person name="Menon N."/>
            <person name="Chen B."/>
            <person name="Loo B.Z.L."/>
            <person name="Wong G.W.J."/>
            <person name="Lim A.C.H."/>
            <person name="Silvaraju S."/>
            <person name="Kittelmann S."/>
        </authorList>
    </citation>
    <scope>NUCLEOTIDE SEQUENCE [LARGE SCALE GENOMIC DNA]</scope>
    <source>
        <strain evidence="2 3">WILCCON 0076</strain>
    </source>
</reference>
<dbReference type="GO" id="GO:0097367">
    <property type="term" value="F:carbohydrate derivative binding"/>
    <property type="evidence" value="ECO:0007669"/>
    <property type="project" value="InterPro"/>
</dbReference>
<dbReference type="InterPro" id="IPR047640">
    <property type="entry name" value="RpiR-like"/>
</dbReference>